<dbReference type="SUPFAM" id="SSF53098">
    <property type="entry name" value="Ribonuclease H-like"/>
    <property type="match status" value="1"/>
</dbReference>
<dbReference type="RefSeq" id="WP_066772067.1">
    <property type="nucleotide sequence ID" value="NZ_BMIP01000008.1"/>
</dbReference>
<evidence type="ECO:0000259" key="4">
    <source>
        <dbReference type="SMART" id="SM00479"/>
    </source>
</evidence>
<dbReference type="InterPro" id="IPR012337">
    <property type="entry name" value="RNaseH-like_sf"/>
</dbReference>
<protein>
    <submittedName>
        <fullName evidence="5">DNA polymerase III subunit epsilon</fullName>
    </submittedName>
</protein>
<dbReference type="Gene3D" id="3.30.420.10">
    <property type="entry name" value="Ribonuclease H-like superfamily/Ribonuclease H"/>
    <property type="match status" value="1"/>
</dbReference>
<sequence>MIEWLLPGRERRLKRKFEQAAALAPEGPLRDYYAAGLPAFSLPVSGLEMMAIDLETDGLDFEQSAILEAGVVLTRINAIPAHGAHRIRIRPSDALSPSSVIVHRITDDALVDAMNEEEALALLLPLLAGKPLVAHFADIEAGFLDAACRRVYGTPFVAPFICTMSLENRWFPRTRAADGLRLAKLRAGYRLPAYTAHDGLTDALACAELLMAQIAHHGCTALTLGDLVRR</sequence>
<keyword evidence="3" id="KW-0269">Exonuclease</keyword>
<dbReference type="AlphaFoldDB" id="A0A916Z736"/>
<reference evidence="5" key="2">
    <citation type="submission" date="2020-09" db="EMBL/GenBank/DDBJ databases">
        <authorList>
            <person name="Sun Q."/>
            <person name="Zhou Y."/>
        </authorList>
    </citation>
    <scope>NUCLEOTIDE SEQUENCE</scope>
    <source>
        <strain evidence="5">CGMCC 1.15360</strain>
    </source>
</reference>
<dbReference type="GO" id="GO:0005829">
    <property type="term" value="C:cytosol"/>
    <property type="evidence" value="ECO:0007669"/>
    <property type="project" value="TreeGrafter"/>
</dbReference>
<gene>
    <name evidence="5" type="ORF">GCM10010990_31830</name>
</gene>
<dbReference type="GO" id="GO:0006259">
    <property type="term" value="P:DNA metabolic process"/>
    <property type="evidence" value="ECO:0007669"/>
    <property type="project" value="UniProtKB-ARBA"/>
</dbReference>
<dbReference type="InterPro" id="IPR036397">
    <property type="entry name" value="RNaseH_sf"/>
</dbReference>
<keyword evidence="2" id="KW-0378">Hydrolase</keyword>
<dbReference type="InterPro" id="IPR013520">
    <property type="entry name" value="Ribonucl_H"/>
</dbReference>
<dbReference type="GO" id="GO:0008408">
    <property type="term" value="F:3'-5' exonuclease activity"/>
    <property type="evidence" value="ECO:0007669"/>
    <property type="project" value="TreeGrafter"/>
</dbReference>
<evidence type="ECO:0000256" key="3">
    <source>
        <dbReference type="ARBA" id="ARBA00022839"/>
    </source>
</evidence>
<evidence type="ECO:0000313" key="5">
    <source>
        <dbReference type="EMBL" id="GGD79559.1"/>
    </source>
</evidence>
<reference evidence="5" key="1">
    <citation type="journal article" date="2014" name="Int. J. Syst. Evol. Microbiol.">
        <title>Complete genome sequence of Corynebacterium casei LMG S-19264T (=DSM 44701T), isolated from a smear-ripened cheese.</title>
        <authorList>
            <consortium name="US DOE Joint Genome Institute (JGI-PGF)"/>
            <person name="Walter F."/>
            <person name="Albersmeier A."/>
            <person name="Kalinowski J."/>
            <person name="Ruckert C."/>
        </authorList>
    </citation>
    <scope>NUCLEOTIDE SEQUENCE</scope>
    <source>
        <strain evidence="5">CGMCC 1.15360</strain>
    </source>
</reference>
<keyword evidence="6" id="KW-1185">Reference proteome</keyword>
<evidence type="ECO:0000256" key="2">
    <source>
        <dbReference type="ARBA" id="ARBA00022801"/>
    </source>
</evidence>
<accession>A0A916Z736</accession>
<dbReference type="PANTHER" id="PTHR30231:SF4">
    <property type="entry name" value="PROTEIN NEN2"/>
    <property type="match status" value="1"/>
</dbReference>
<dbReference type="CDD" id="cd06127">
    <property type="entry name" value="DEDDh"/>
    <property type="match status" value="1"/>
</dbReference>
<dbReference type="Pfam" id="PF00929">
    <property type="entry name" value="RNase_T"/>
    <property type="match status" value="1"/>
</dbReference>
<dbReference type="SMART" id="SM00479">
    <property type="entry name" value="EXOIII"/>
    <property type="match status" value="1"/>
</dbReference>
<dbReference type="OrthoDB" id="7427781at2"/>
<feature type="domain" description="Exonuclease" evidence="4">
    <location>
        <begin position="48"/>
        <end position="219"/>
    </location>
</feature>
<dbReference type="PANTHER" id="PTHR30231">
    <property type="entry name" value="DNA POLYMERASE III SUBUNIT EPSILON"/>
    <property type="match status" value="1"/>
</dbReference>
<keyword evidence="1" id="KW-0540">Nuclease</keyword>
<evidence type="ECO:0000256" key="1">
    <source>
        <dbReference type="ARBA" id="ARBA00022722"/>
    </source>
</evidence>
<proteinExistence type="predicted"/>
<evidence type="ECO:0000313" key="6">
    <source>
        <dbReference type="Proteomes" id="UP000612349"/>
    </source>
</evidence>
<name>A0A916Z736_9SPHN</name>
<dbReference type="EMBL" id="BMIP01000008">
    <property type="protein sequence ID" value="GGD79559.1"/>
    <property type="molecule type" value="Genomic_DNA"/>
</dbReference>
<comment type="caution">
    <text evidence="5">The sequence shown here is derived from an EMBL/GenBank/DDBJ whole genome shotgun (WGS) entry which is preliminary data.</text>
</comment>
<organism evidence="5 6">
    <name type="scientific">Croceicoccus mobilis</name>
    <dbReference type="NCBI Taxonomy" id="1703339"/>
    <lineage>
        <taxon>Bacteria</taxon>
        <taxon>Pseudomonadati</taxon>
        <taxon>Pseudomonadota</taxon>
        <taxon>Alphaproteobacteria</taxon>
        <taxon>Sphingomonadales</taxon>
        <taxon>Erythrobacteraceae</taxon>
        <taxon>Croceicoccus</taxon>
    </lineage>
</organism>
<dbReference type="GO" id="GO:0003676">
    <property type="term" value="F:nucleic acid binding"/>
    <property type="evidence" value="ECO:0007669"/>
    <property type="project" value="InterPro"/>
</dbReference>
<dbReference type="Proteomes" id="UP000612349">
    <property type="component" value="Unassembled WGS sequence"/>
</dbReference>